<gene>
    <name evidence="2" type="ORF">C5749_18695</name>
</gene>
<name>A0A2S9JET8_9SPHI</name>
<protein>
    <submittedName>
        <fullName evidence="2">Uncharacterized protein</fullName>
    </submittedName>
</protein>
<sequence>MSAFAIFVIPFREHFTIFATICNKTILMLKKHRDKQKELKDIRREMGSDLSPDPEQLAPEKRLSV</sequence>
<evidence type="ECO:0000256" key="1">
    <source>
        <dbReference type="SAM" id="MobiDB-lite"/>
    </source>
</evidence>
<accession>A0A2S9JET8</accession>
<feature type="region of interest" description="Disordered" evidence="1">
    <location>
        <begin position="40"/>
        <end position="65"/>
    </location>
</feature>
<organism evidence="2 3">
    <name type="scientific">Sphingobacterium gobiense</name>
    <dbReference type="NCBI Taxonomy" id="1382456"/>
    <lineage>
        <taxon>Bacteria</taxon>
        <taxon>Pseudomonadati</taxon>
        <taxon>Bacteroidota</taxon>
        <taxon>Sphingobacteriia</taxon>
        <taxon>Sphingobacteriales</taxon>
        <taxon>Sphingobacteriaceae</taxon>
        <taxon>Sphingobacterium</taxon>
    </lineage>
</organism>
<proteinExistence type="predicted"/>
<comment type="caution">
    <text evidence="2">The sequence shown here is derived from an EMBL/GenBank/DDBJ whole genome shotgun (WGS) entry which is preliminary data.</text>
</comment>
<dbReference type="AlphaFoldDB" id="A0A2S9JET8"/>
<dbReference type="Proteomes" id="UP000238642">
    <property type="component" value="Unassembled WGS sequence"/>
</dbReference>
<reference evidence="2 3" key="1">
    <citation type="submission" date="2018-02" db="EMBL/GenBank/DDBJ databases">
        <title>The draft genome of Sphingobacterium gobiense H7.</title>
        <authorList>
            <person name="Li L."/>
            <person name="Liu L."/>
            <person name="Zhang X."/>
            <person name="Wang T."/>
            <person name="Liang L."/>
        </authorList>
    </citation>
    <scope>NUCLEOTIDE SEQUENCE [LARGE SCALE GENOMIC DNA]</scope>
    <source>
        <strain evidence="2 3">ACCC 05757</strain>
    </source>
</reference>
<evidence type="ECO:0000313" key="3">
    <source>
        <dbReference type="Proteomes" id="UP000238642"/>
    </source>
</evidence>
<evidence type="ECO:0000313" key="2">
    <source>
        <dbReference type="EMBL" id="PRD51435.1"/>
    </source>
</evidence>
<keyword evidence="3" id="KW-1185">Reference proteome</keyword>
<dbReference type="EMBL" id="PVBS01000005">
    <property type="protein sequence ID" value="PRD51435.1"/>
    <property type="molecule type" value="Genomic_DNA"/>
</dbReference>